<sequence>MNEVDLIDTATIDNTKFDKALFDRLDLLKQYFTKTYGATKYDKGYPKQEKMQNRRAFNAYKWQVGRKEIFVGIALEETDRGDIYMY</sequence>
<dbReference type="OrthoDB" id="763765at2"/>
<protein>
    <submittedName>
        <fullName evidence="1">Uncharacterized protein</fullName>
    </submittedName>
</protein>
<proteinExistence type="predicted"/>
<evidence type="ECO:0000313" key="1">
    <source>
        <dbReference type="EMBL" id="SDG83093.1"/>
    </source>
</evidence>
<dbReference type="EMBL" id="FNCH01000011">
    <property type="protein sequence ID" value="SDG83093.1"/>
    <property type="molecule type" value="Genomic_DNA"/>
</dbReference>
<accession>A0A1G7XG68</accession>
<dbReference type="Proteomes" id="UP000199643">
    <property type="component" value="Unassembled WGS sequence"/>
</dbReference>
<reference evidence="2" key="1">
    <citation type="submission" date="2016-10" db="EMBL/GenBank/DDBJ databases">
        <authorList>
            <person name="Varghese N."/>
            <person name="Submissions S."/>
        </authorList>
    </citation>
    <scope>NUCLEOTIDE SEQUENCE [LARGE SCALE GENOMIC DNA]</scope>
    <source>
        <strain evidence="2">DSM 17933</strain>
    </source>
</reference>
<dbReference type="AlphaFoldDB" id="A0A1G7XG68"/>
<dbReference type="STRING" id="405671.SAMN05421827_111200"/>
<dbReference type="RefSeq" id="WP_090501322.1">
    <property type="nucleotide sequence ID" value="NZ_FNCH01000011.1"/>
</dbReference>
<name>A0A1G7XG68_9SPHI</name>
<gene>
    <name evidence="1" type="ORF">SAMN05421827_111200</name>
</gene>
<keyword evidence="2" id="KW-1185">Reference proteome</keyword>
<organism evidence="1 2">
    <name type="scientific">Pedobacter terrae</name>
    <dbReference type="NCBI Taxonomy" id="405671"/>
    <lineage>
        <taxon>Bacteria</taxon>
        <taxon>Pseudomonadati</taxon>
        <taxon>Bacteroidota</taxon>
        <taxon>Sphingobacteriia</taxon>
        <taxon>Sphingobacteriales</taxon>
        <taxon>Sphingobacteriaceae</taxon>
        <taxon>Pedobacter</taxon>
    </lineage>
</organism>
<evidence type="ECO:0000313" key="2">
    <source>
        <dbReference type="Proteomes" id="UP000199643"/>
    </source>
</evidence>